<dbReference type="Pfam" id="PF00026">
    <property type="entry name" value="Asp"/>
    <property type="match status" value="1"/>
</dbReference>
<feature type="transmembrane region" description="Helical" evidence="2">
    <location>
        <begin position="225"/>
        <end position="243"/>
    </location>
</feature>
<evidence type="ECO:0000256" key="2">
    <source>
        <dbReference type="SAM" id="Phobius"/>
    </source>
</evidence>
<dbReference type="Gene3D" id="2.40.70.10">
    <property type="entry name" value="Acid Proteases"/>
    <property type="match status" value="1"/>
</dbReference>
<dbReference type="OrthoDB" id="15189at2759"/>
<dbReference type="PRINTS" id="PR00792">
    <property type="entry name" value="PEPSIN"/>
</dbReference>
<dbReference type="PROSITE" id="PS51767">
    <property type="entry name" value="PEPTIDASE_A1"/>
    <property type="match status" value="1"/>
</dbReference>
<reference evidence="4 5" key="1">
    <citation type="submission" date="2018-06" db="EMBL/GenBank/DDBJ databases">
        <title>A transcriptomic atlas of mushroom development highlights an independent origin of complex multicellularity.</title>
        <authorList>
            <consortium name="DOE Joint Genome Institute"/>
            <person name="Krizsan K."/>
            <person name="Almasi E."/>
            <person name="Merenyi Z."/>
            <person name="Sahu N."/>
            <person name="Viragh M."/>
            <person name="Koszo T."/>
            <person name="Mondo S."/>
            <person name="Kiss B."/>
            <person name="Balint B."/>
            <person name="Kues U."/>
            <person name="Barry K."/>
            <person name="Hegedus J.C."/>
            <person name="Henrissat B."/>
            <person name="Johnson J."/>
            <person name="Lipzen A."/>
            <person name="Ohm R."/>
            <person name="Nagy I."/>
            <person name="Pangilinan J."/>
            <person name="Yan J."/>
            <person name="Xiong Y."/>
            <person name="Grigoriev I.V."/>
            <person name="Hibbett D.S."/>
            <person name="Nagy L.G."/>
        </authorList>
    </citation>
    <scope>NUCLEOTIDE SEQUENCE [LARGE SCALE GENOMIC DNA]</scope>
    <source>
        <strain evidence="4 5">SZMC22713</strain>
    </source>
</reference>
<dbReference type="GO" id="GO:0004190">
    <property type="term" value="F:aspartic-type endopeptidase activity"/>
    <property type="evidence" value="ECO:0007669"/>
    <property type="project" value="InterPro"/>
</dbReference>
<feature type="domain" description="Peptidase A1" evidence="3">
    <location>
        <begin position="1"/>
        <end position="178"/>
    </location>
</feature>
<organism evidence="4 5">
    <name type="scientific">Rickenella mellea</name>
    <dbReference type="NCBI Taxonomy" id="50990"/>
    <lineage>
        <taxon>Eukaryota</taxon>
        <taxon>Fungi</taxon>
        <taxon>Dikarya</taxon>
        <taxon>Basidiomycota</taxon>
        <taxon>Agaricomycotina</taxon>
        <taxon>Agaricomycetes</taxon>
        <taxon>Hymenochaetales</taxon>
        <taxon>Rickenellaceae</taxon>
        <taxon>Rickenella</taxon>
    </lineage>
</organism>
<keyword evidence="5" id="KW-1185">Reference proteome</keyword>
<dbReference type="VEuPathDB" id="FungiDB:BD410DRAFT_842536"/>
<dbReference type="STRING" id="50990.A0A4Y7PUU6"/>
<comment type="similarity">
    <text evidence="1">Belongs to the peptidase A1 family.</text>
</comment>
<dbReference type="AlphaFoldDB" id="A0A4Y7PUU6"/>
<name>A0A4Y7PUU6_9AGAM</name>
<dbReference type="EMBL" id="ML170203">
    <property type="protein sequence ID" value="TDL18821.1"/>
    <property type="molecule type" value="Genomic_DNA"/>
</dbReference>
<keyword evidence="2" id="KW-1133">Transmembrane helix</keyword>
<keyword evidence="4" id="KW-0378">Hydrolase</keyword>
<evidence type="ECO:0000313" key="4">
    <source>
        <dbReference type="EMBL" id="TDL18821.1"/>
    </source>
</evidence>
<sequence>MVLACSAGEINSTLSGISSAPKLTVVSNDSWTVFMDGIIVNGQNFTGYSQYNVTNQGPTQTLALLDTGTNLARIPSLYANAIYSAVPGAQFDPSLGVYNLPCDTRIDLSFVFGGLAYPVHPIDTVQALPDSKGKVNCFSGFWVSSQGEYLSEDFVLGDSFLRNVYTLYDFGSFISGTTAPFIQLLSTTNVSTADSEFQTLSAQRNASITGKAHSNGGRTGARRSTMFWTVVLSAMGLGLVMVLN</sequence>
<proteinExistence type="inferred from homology"/>
<keyword evidence="2" id="KW-0472">Membrane</keyword>
<evidence type="ECO:0000313" key="5">
    <source>
        <dbReference type="Proteomes" id="UP000294933"/>
    </source>
</evidence>
<dbReference type="GO" id="GO:0006508">
    <property type="term" value="P:proteolysis"/>
    <property type="evidence" value="ECO:0007669"/>
    <property type="project" value="UniProtKB-KW"/>
</dbReference>
<dbReference type="InterPro" id="IPR033121">
    <property type="entry name" value="PEPTIDASE_A1"/>
</dbReference>
<dbReference type="InterPro" id="IPR001461">
    <property type="entry name" value="Aspartic_peptidase_A1"/>
</dbReference>
<keyword evidence="4" id="KW-0645">Protease</keyword>
<dbReference type="Proteomes" id="UP000294933">
    <property type="component" value="Unassembled WGS sequence"/>
</dbReference>
<gene>
    <name evidence="4" type="ORF">BD410DRAFT_842536</name>
</gene>
<dbReference type="PANTHER" id="PTHR47966">
    <property type="entry name" value="BETA-SITE APP-CLEAVING ENZYME, ISOFORM A-RELATED"/>
    <property type="match status" value="1"/>
</dbReference>
<accession>A0A4Y7PUU6</accession>
<dbReference type="InterPro" id="IPR021109">
    <property type="entry name" value="Peptidase_aspartic_dom_sf"/>
</dbReference>
<keyword evidence="2" id="KW-0812">Transmembrane</keyword>
<evidence type="ECO:0000259" key="3">
    <source>
        <dbReference type="PROSITE" id="PS51767"/>
    </source>
</evidence>
<evidence type="ECO:0000256" key="1">
    <source>
        <dbReference type="ARBA" id="ARBA00007447"/>
    </source>
</evidence>
<dbReference type="PANTHER" id="PTHR47966:SF51">
    <property type="entry name" value="BETA-SITE APP-CLEAVING ENZYME, ISOFORM A-RELATED"/>
    <property type="match status" value="1"/>
</dbReference>
<protein>
    <submittedName>
        <fullName evidence="4">Acid protease</fullName>
    </submittedName>
</protein>
<dbReference type="SUPFAM" id="SSF50630">
    <property type="entry name" value="Acid proteases"/>
    <property type="match status" value="1"/>
</dbReference>